<dbReference type="RefSeq" id="WP_201652418.1">
    <property type="nucleotide sequence ID" value="NZ_JAEQNC010000001.1"/>
</dbReference>
<dbReference type="SUPFAM" id="SSF52096">
    <property type="entry name" value="ClpP/crotonase"/>
    <property type="match status" value="1"/>
</dbReference>
<dbReference type="PANTHER" id="PTHR43602:SF1">
    <property type="entry name" value="ENOYL-COA HYDRATASE DOMAIN-CONTAINING PROTEIN 3, MITOCHONDRIAL"/>
    <property type="match status" value="1"/>
</dbReference>
<keyword evidence="7" id="KW-0456">Lyase</keyword>
<dbReference type="Proteomes" id="UP000633219">
    <property type="component" value="Unassembled WGS sequence"/>
</dbReference>
<sequence>MRNELVLIDVADHIATITLNRPDKGNALSAAMMDALEDRVAEVSANPDVRVVILAANGKIFSAGHDLEEMLEHEDRGWQQAHFDRCSRLMMAIRACPKPFVARVQGAAVAAGCQLVATCDLAYAVETAKFGINGINLGLFCSTPSVALSRAVQPKQALDLALTGRLILAPRAAEIGLINEAVPAERLDEVVQAAASAIAAKLPEAIGLGKSLFYRQTELEIADAYADAAVAMADNMDLSATREKIGGFVRKG</sequence>
<dbReference type="InterPro" id="IPR014748">
    <property type="entry name" value="Enoyl-CoA_hydra_C"/>
</dbReference>
<dbReference type="Pfam" id="PF00378">
    <property type="entry name" value="ECH_1"/>
    <property type="match status" value="1"/>
</dbReference>
<organism evidence="7 8">
    <name type="scientific">Rhizobium setariae</name>
    <dbReference type="NCBI Taxonomy" id="2801340"/>
    <lineage>
        <taxon>Bacteria</taxon>
        <taxon>Pseudomonadati</taxon>
        <taxon>Pseudomonadota</taxon>
        <taxon>Alphaproteobacteria</taxon>
        <taxon>Hyphomicrobiales</taxon>
        <taxon>Rhizobiaceae</taxon>
        <taxon>Rhizobium/Agrobacterium group</taxon>
        <taxon>Rhizobium</taxon>
    </lineage>
</organism>
<dbReference type="InterPro" id="IPR029045">
    <property type="entry name" value="ClpP/crotonase-like_dom_sf"/>
</dbReference>
<protein>
    <recommendedName>
        <fullName evidence="6">Enoyl-CoA hydratase domain-containing protein 3, mitochondrial</fullName>
    </recommendedName>
</protein>
<dbReference type="EMBL" id="JAEQNC010000001">
    <property type="protein sequence ID" value="MBL0370847.1"/>
    <property type="molecule type" value="Genomic_DNA"/>
</dbReference>
<evidence type="ECO:0000256" key="2">
    <source>
        <dbReference type="ARBA" id="ARBA00022832"/>
    </source>
</evidence>
<dbReference type="InterPro" id="IPR001753">
    <property type="entry name" value="Enoyl-CoA_hydra/iso"/>
</dbReference>
<evidence type="ECO:0000256" key="6">
    <source>
        <dbReference type="ARBA" id="ARBA00040545"/>
    </source>
</evidence>
<keyword evidence="8" id="KW-1185">Reference proteome</keyword>
<evidence type="ECO:0000256" key="1">
    <source>
        <dbReference type="ARBA" id="ARBA00005254"/>
    </source>
</evidence>
<dbReference type="GO" id="GO:0016836">
    <property type="term" value="F:hydro-lyase activity"/>
    <property type="evidence" value="ECO:0007669"/>
    <property type="project" value="TreeGrafter"/>
</dbReference>
<gene>
    <name evidence="7" type="ORF">JJB09_02285</name>
</gene>
<reference evidence="7" key="1">
    <citation type="submission" date="2021-01" db="EMBL/GenBank/DDBJ databases">
        <title>Rhizobium sp. strain KVB221 16S ribosomal RNA gene Genome sequencing and assembly.</title>
        <authorList>
            <person name="Kang M."/>
        </authorList>
    </citation>
    <scope>NUCLEOTIDE SEQUENCE</scope>
    <source>
        <strain evidence="7">KVB221</strain>
    </source>
</reference>
<evidence type="ECO:0000313" key="7">
    <source>
        <dbReference type="EMBL" id="MBL0370847.1"/>
    </source>
</evidence>
<evidence type="ECO:0000256" key="3">
    <source>
        <dbReference type="ARBA" id="ARBA00022946"/>
    </source>
</evidence>
<keyword evidence="2" id="KW-0276">Fatty acid metabolism</keyword>
<dbReference type="Gene3D" id="3.90.226.10">
    <property type="entry name" value="2-enoyl-CoA Hydratase, Chain A, domain 1"/>
    <property type="match status" value="1"/>
</dbReference>
<evidence type="ECO:0000256" key="4">
    <source>
        <dbReference type="ARBA" id="ARBA00023098"/>
    </source>
</evidence>
<comment type="caution">
    <text evidence="7">The sequence shown here is derived from an EMBL/GenBank/DDBJ whole genome shotgun (WGS) entry which is preliminary data.</text>
</comment>
<accession>A0A936YLC4</accession>
<keyword evidence="4" id="KW-0443">Lipid metabolism</keyword>
<proteinExistence type="inferred from homology"/>
<comment type="function">
    <text evidence="5">May play a role in fatty acid biosynthesis and insulin sensitivity.</text>
</comment>
<dbReference type="InterPro" id="IPR052377">
    <property type="entry name" value="Mitochondrial_ECH-domain"/>
</dbReference>
<dbReference type="Gene3D" id="1.10.12.10">
    <property type="entry name" value="Lyase 2-enoyl-coa Hydratase, Chain A, domain 2"/>
    <property type="match status" value="1"/>
</dbReference>
<evidence type="ECO:0000256" key="5">
    <source>
        <dbReference type="ARBA" id="ARBA00037410"/>
    </source>
</evidence>
<dbReference type="AlphaFoldDB" id="A0A936YLC4"/>
<dbReference type="CDD" id="cd06558">
    <property type="entry name" value="crotonase-like"/>
    <property type="match status" value="1"/>
</dbReference>
<comment type="similarity">
    <text evidence="1">Belongs to the enoyl-CoA hydratase/isomerase family.</text>
</comment>
<dbReference type="PANTHER" id="PTHR43602">
    <property type="match status" value="1"/>
</dbReference>
<dbReference type="GO" id="GO:0006631">
    <property type="term" value="P:fatty acid metabolic process"/>
    <property type="evidence" value="ECO:0007669"/>
    <property type="project" value="UniProtKB-KW"/>
</dbReference>
<keyword evidence="3" id="KW-0809">Transit peptide</keyword>
<dbReference type="NCBIfam" id="NF006008">
    <property type="entry name" value="PRK08139.1"/>
    <property type="match status" value="1"/>
</dbReference>
<name>A0A936YLC4_9HYPH</name>
<evidence type="ECO:0000313" key="8">
    <source>
        <dbReference type="Proteomes" id="UP000633219"/>
    </source>
</evidence>